<reference evidence="8 9" key="1">
    <citation type="submission" date="2021-05" db="EMBL/GenBank/DDBJ databases">
        <title>Novel Bacillus species.</title>
        <authorList>
            <person name="Liu G."/>
        </authorList>
    </citation>
    <scope>NUCLEOTIDE SEQUENCE [LARGE SCALE GENOMIC DNA]</scope>
    <source>
        <strain evidence="9">FJAT-49780</strain>
    </source>
</reference>
<dbReference type="InterPro" id="IPR008902">
    <property type="entry name" value="Rhamnosid_concanavalin"/>
</dbReference>
<dbReference type="Pfam" id="PF08531">
    <property type="entry name" value="Bac_rhamnosid_N"/>
    <property type="match status" value="1"/>
</dbReference>
<dbReference type="PIRSF" id="PIRSF010631">
    <property type="entry name" value="A-rhamnsds"/>
    <property type="match status" value="1"/>
</dbReference>
<dbReference type="InterPro" id="IPR013783">
    <property type="entry name" value="Ig-like_fold"/>
</dbReference>
<protein>
    <recommendedName>
        <fullName evidence="2">alpha-L-rhamnosidase</fullName>
        <ecNumber evidence="2">3.2.1.40</ecNumber>
    </recommendedName>
</protein>
<dbReference type="InterPro" id="IPR016007">
    <property type="entry name" value="Alpha_rhamnosid"/>
</dbReference>
<dbReference type="GO" id="GO:0030596">
    <property type="term" value="F:alpha-L-rhamnosidase activity"/>
    <property type="evidence" value="ECO:0007669"/>
    <property type="project" value="UniProtKB-EC"/>
</dbReference>
<sequence length="882" mass="100335">MFTISDVRTEYKKNPIGIDVKKPRISWKLESDQRGIVQRSYQIQVAEDQNFENKLWDSGEVESDKSIHIELKDIQLNARTRYYYRVQAWNQYGERTGWSEISFWETGLLNKDEWMAEWISAPSDLELFDDSQSPVLRRSFSLNAPVTSARIYATALGIYNLQLNGQKVGDAYFTPGWTNYQERLQYQTYDVTTLLQSGNNDIEAMFGNGWYKGELAWSGANSHYGNRLALLFQMHISLKDGTEIVIHSDDQWEAAASPILMSEIYHGETYDARLEQKEKTWKQVDVISYTKNILVAQENDHVRKIEEVAPIALITTPKGEVVLDMGQNMVGWVRFSIQGKAGQEVQLIHAEVLDKDGNFYMDNIRTAKQTNRYIFKGDQKETFEPHFTFQGFRYVQLIGFTEDQLHLDNFTGVVLHSDMEPTGSFECSDPMINQLQHNILWGLKGNFLDVPTDCPQRDERLGWTGDAQMFIRTSTFLMNVAPFFTKWSRDLESDQAEDGGVPFVVPNVLGKKGSKEFPPPFSSAAWGDAAVICPWTIYLVYGDKRLLEEQYDSMKAWVEYIRSQGDNEFLWNTGFHFGDWLALDSKPDSYVGATDRDYIATAFYAYSTSLLQKTAEILGKSQDAEQYAELHANIIKAFNEEFVTPAGRLSVSTQTAQLLALMFELVEGKAKKRAVGKLMELLKESDFHLTTGFVGTPYLNHVLSENGQNDAAYKLLFQKDYPSWLYQVTKGATTIWEHWDGIKEDGSFWSADMNSFNHYAYGAIGDWLYRKVAGIDMDEQTPAYKKSIIKPLPGEGLSFAKGKLETMYGTISSSWTKHVDGRMEVEVTIPANTTAEIILPNASGKQIFESELPLDQSNGLSVVSDNDEVKVLAGSGKYRFVY</sequence>
<feature type="domain" description="Alpha-L-rhamnosidase concanavalin-like" evidence="4">
    <location>
        <begin position="315"/>
        <end position="416"/>
    </location>
</feature>
<dbReference type="SUPFAM" id="SSF48208">
    <property type="entry name" value="Six-hairpin glycosidases"/>
    <property type="match status" value="1"/>
</dbReference>
<keyword evidence="3 8" id="KW-0378">Hydrolase</keyword>
<name>A0A942TC60_9BACI</name>
<keyword evidence="9" id="KW-1185">Reference proteome</keyword>
<dbReference type="Gene3D" id="2.60.420.10">
    <property type="entry name" value="Maltose phosphorylase, domain 3"/>
    <property type="match status" value="1"/>
</dbReference>
<comment type="catalytic activity">
    <reaction evidence="1">
        <text>Hydrolysis of terminal non-reducing alpha-L-rhamnose residues in alpha-L-rhamnosides.</text>
        <dbReference type="EC" id="3.2.1.40"/>
    </reaction>
</comment>
<evidence type="ECO:0000313" key="8">
    <source>
        <dbReference type="EMBL" id="MBS4193612.1"/>
    </source>
</evidence>
<dbReference type="PANTHER" id="PTHR33307">
    <property type="entry name" value="ALPHA-RHAMNOSIDASE (EUROFUNG)"/>
    <property type="match status" value="1"/>
</dbReference>
<evidence type="ECO:0000259" key="5">
    <source>
        <dbReference type="Pfam" id="PF08531"/>
    </source>
</evidence>
<dbReference type="InterPro" id="IPR035398">
    <property type="entry name" value="Bac_rhamnosid_C"/>
</dbReference>
<evidence type="ECO:0000259" key="7">
    <source>
        <dbReference type="Pfam" id="PF17390"/>
    </source>
</evidence>
<dbReference type="RefSeq" id="WP_213122910.1">
    <property type="nucleotide sequence ID" value="NZ_JAGYPG010000001.1"/>
</dbReference>
<proteinExistence type="predicted"/>
<dbReference type="InterPro" id="IPR035396">
    <property type="entry name" value="Bac_rhamnosid6H"/>
</dbReference>
<gene>
    <name evidence="8" type="ORF">KHA97_00830</name>
</gene>
<dbReference type="EC" id="3.2.1.40" evidence="2"/>
<dbReference type="Pfam" id="PF25788">
    <property type="entry name" value="Ig_Rha78A_N"/>
    <property type="match status" value="1"/>
</dbReference>
<comment type="caution">
    <text evidence="8">The sequence shown here is derived from an EMBL/GenBank/DDBJ whole genome shotgun (WGS) entry which is preliminary data.</text>
</comment>
<evidence type="ECO:0000256" key="1">
    <source>
        <dbReference type="ARBA" id="ARBA00001445"/>
    </source>
</evidence>
<dbReference type="SUPFAM" id="SSF49265">
    <property type="entry name" value="Fibronectin type III"/>
    <property type="match status" value="1"/>
</dbReference>
<evidence type="ECO:0000313" key="9">
    <source>
        <dbReference type="Proteomes" id="UP000681414"/>
    </source>
</evidence>
<dbReference type="Gene3D" id="2.60.40.10">
    <property type="entry name" value="Immunoglobulins"/>
    <property type="match status" value="1"/>
</dbReference>
<dbReference type="Pfam" id="PF17389">
    <property type="entry name" value="Bac_rhamnosid6H"/>
    <property type="match status" value="1"/>
</dbReference>
<evidence type="ECO:0000256" key="3">
    <source>
        <dbReference type="ARBA" id="ARBA00022801"/>
    </source>
</evidence>
<dbReference type="InterPro" id="IPR013737">
    <property type="entry name" value="Bac_rhamnosid_N"/>
</dbReference>
<dbReference type="GO" id="GO:0005975">
    <property type="term" value="P:carbohydrate metabolic process"/>
    <property type="evidence" value="ECO:0007669"/>
    <property type="project" value="InterPro"/>
</dbReference>
<dbReference type="Pfam" id="PF05592">
    <property type="entry name" value="Bac_rhamnosid"/>
    <property type="match status" value="1"/>
</dbReference>
<dbReference type="Proteomes" id="UP000681414">
    <property type="component" value="Unassembled WGS sequence"/>
</dbReference>
<accession>A0A942TC60</accession>
<dbReference type="PANTHER" id="PTHR33307:SF6">
    <property type="entry name" value="ALPHA-RHAMNOSIDASE (EUROFUNG)-RELATED"/>
    <property type="match status" value="1"/>
</dbReference>
<dbReference type="EMBL" id="JAGYPG010000001">
    <property type="protein sequence ID" value="MBS4193612.1"/>
    <property type="molecule type" value="Genomic_DNA"/>
</dbReference>
<dbReference type="AlphaFoldDB" id="A0A942TC60"/>
<feature type="domain" description="Alpha-L-rhamnosidase C-terminal" evidence="7">
    <location>
        <begin position="774"/>
        <end position="847"/>
    </location>
</feature>
<dbReference type="InterPro" id="IPR008928">
    <property type="entry name" value="6-hairpin_glycosidase_sf"/>
</dbReference>
<evidence type="ECO:0000259" key="4">
    <source>
        <dbReference type="Pfam" id="PF05592"/>
    </source>
</evidence>
<dbReference type="InterPro" id="IPR036116">
    <property type="entry name" value="FN3_sf"/>
</dbReference>
<dbReference type="InterPro" id="IPR012341">
    <property type="entry name" value="6hp_glycosidase-like_sf"/>
</dbReference>
<evidence type="ECO:0000256" key="2">
    <source>
        <dbReference type="ARBA" id="ARBA00012652"/>
    </source>
</evidence>
<feature type="domain" description="Bacterial alpha-L-rhamnosidase N-terminal" evidence="5">
    <location>
        <begin position="146"/>
        <end position="305"/>
    </location>
</feature>
<dbReference type="Gene3D" id="2.60.120.260">
    <property type="entry name" value="Galactose-binding domain-like"/>
    <property type="match status" value="2"/>
</dbReference>
<dbReference type="Gene3D" id="1.50.10.10">
    <property type="match status" value="1"/>
</dbReference>
<feature type="domain" description="Alpha-L-rhamnosidase six-hairpin glycosidase" evidence="6">
    <location>
        <begin position="422"/>
        <end position="772"/>
    </location>
</feature>
<dbReference type="Pfam" id="PF17390">
    <property type="entry name" value="Bac_rhamnosid_C"/>
    <property type="match status" value="1"/>
</dbReference>
<organism evidence="8 9">
    <name type="scientific">Lederbergia citri</name>
    <dbReference type="NCBI Taxonomy" id="2833580"/>
    <lineage>
        <taxon>Bacteria</taxon>
        <taxon>Bacillati</taxon>
        <taxon>Bacillota</taxon>
        <taxon>Bacilli</taxon>
        <taxon>Bacillales</taxon>
        <taxon>Bacillaceae</taxon>
        <taxon>Lederbergia</taxon>
    </lineage>
</organism>
<evidence type="ECO:0000259" key="6">
    <source>
        <dbReference type="Pfam" id="PF17389"/>
    </source>
</evidence>